<feature type="region of interest" description="Disordered" evidence="1">
    <location>
        <begin position="389"/>
        <end position="408"/>
    </location>
</feature>
<dbReference type="PANTHER" id="PTHR34219:SF3">
    <property type="entry name" value="BLL7967 PROTEIN"/>
    <property type="match status" value="1"/>
</dbReference>
<dbReference type="PANTHER" id="PTHR34219">
    <property type="entry name" value="IRON-REGULATED INNER MEMBRANE PROTEIN-RELATED"/>
    <property type="match status" value="1"/>
</dbReference>
<comment type="caution">
    <text evidence="3">The sequence shown here is derived from an EMBL/GenBank/DDBJ whole genome shotgun (WGS) entry which is preliminary data.</text>
</comment>
<evidence type="ECO:0000256" key="1">
    <source>
        <dbReference type="SAM" id="MobiDB-lite"/>
    </source>
</evidence>
<dbReference type="Pfam" id="PF03929">
    <property type="entry name" value="PepSY_TM"/>
    <property type="match status" value="1"/>
</dbReference>
<protein>
    <submittedName>
        <fullName evidence="3">Peptidase M4</fullName>
    </submittedName>
</protein>
<evidence type="ECO:0000313" key="3">
    <source>
        <dbReference type="EMBL" id="PSR53096.1"/>
    </source>
</evidence>
<dbReference type="RefSeq" id="WP_106927380.1">
    <property type="nucleotide sequence ID" value="NZ_PYFT01000001.1"/>
</dbReference>
<feature type="transmembrane region" description="Helical" evidence="2">
    <location>
        <begin position="349"/>
        <end position="369"/>
    </location>
</feature>
<dbReference type="AlphaFoldDB" id="A0A2T2YC82"/>
<accession>A0A2T2YC82</accession>
<organism evidence="3 4">
    <name type="scientific">Adhaeribacter arboris</name>
    <dbReference type="NCBI Taxonomy" id="2072846"/>
    <lineage>
        <taxon>Bacteria</taxon>
        <taxon>Pseudomonadati</taxon>
        <taxon>Bacteroidota</taxon>
        <taxon>Cytophagia</taxon>
        <taxon>Cytophagales</taxon>
        <taxon>Hymenobacteraceae</taxon>
        <taxon>Adhaeribacter</taxon>
    </lineage>
</organism>
<reference evidence="3 4" key="1">
    <citation type="submission" date="2018-03" db="EMBL/GenBank/DDBJ databases">
        <title>Adhaeribacter sp. HMF7605 Genome sequencing and assembly.</title>
        <authorList>
            <person name="Kang H."/>
            <person name="Kang J."/>
            <person name="Cha I."/>
            <person name="Kim H."/>
            <person name="Joh K."/>
        </authorList>
    </citation>
    <scope>NUCLEOTIDE SEQUENCE [LARGE SCALE GENOMIC DNA]</scope>
    <source>
        <strain evidence="3 4">HMF7605</strain>
    </source>
</reference>
<keyword evidence="2" id="KW-0472">Membrane</keyword>
<dbReference type="InterPro" id="IPR005625">
    <property type="entry name" value="PepSY-ass_TM"/>
</dbReference>
<feature type="transmembrane region" description="Helical" evidence="2">
    <location>
        <begin position="15"/>
        <end position="39"/>
    </location>
</feature>
<proteinExistence type="predicted"/>
<feature type="transmembrane region" description="Helical" evidence="2">
    <location>
        <begin position="147"/>
        <end position="166"/>
    </location>
</feature>
<evidence type="ECO:0000256" key="2">
    <source>
        <dbReference type="SAM" id="Phobius"/>
    </source>
</evidence>
<keyword evidence="4" id="KW-1185">Reference proteome</keyword>
<dbReference type="OrthoDB" id="111691at2"/>
<dbReference type="PROSITE" id="PS51257">
    <property type="entry name" value="PROKAR_LIPOPROTEIN"/>
    <property type="match status" value="1"/>
</dbReference>
<gene>
    <name evidence="3" type="ORF">AHMF7605_05925</name>
</gene>
<name>A0A2T2YC82_9BACT</name>
<dbReference type="EMBL" id="PYFT01000001">
    <property type="protein sequence ID" value="PSR53096.1"/>
    <property type="molecule type" value="Genomic_DNA"/>
</dbReference>
<sequence length="408" mass="46557">MKPEKRRFKYWIGQMHLWLGMASGLLVLFLGITGCILAFEREIENVTQSYRFTPVQKQALLPPSALKKIADKALPGKLAHSVSYEPGKSAQVVYFSLAPEYYYSVFLNPYTGNVLKVKNMNEDFFRIVIMGHYFLWLPPAIGQPIVATGTLIFVILLITGLVLWYPKNKAARKQRFSIKWNAKWRRVNYDLHGVLGFYMTWVIIFIAFTGLVWGFQWFAKSTYWIASGGKNLVVFEESFSDTTNAQKANLNQPAMDVLWECARAANPNFTGSIDVHVPDGPKAAIELALNPDTKTYWKTDYRYYDQYTLKEIEVKHQYGNFSKASAADKLMRMNYDIHVGAIAGLTGKIIAFFASLLAASMPVTGFLIWRGRRKKQSISARERIMLPSTSIRKRRMPTPSPLIQEENT</sequence>
<keyword evidence="2" id="KW-0812">Transmembrane</keyword>
<feature type="transmembrane region" description="Helical" evidence="2">
    <location>
        <begin position="187"/>
        <end position="215"/>
    </location>
</feature>
<keyword evidence="2" id="KW-1133">Transmembrane helix</keyword>
<evidence type="ECO:0000313" key="4">
    <source>
        <dbReference type="Proteomes" id="UP000240357"/>
    </source>
</evidence>
<dbReference type="Proteomes" id="UP000240357">
    <property type="component" value="Unassembled WGS sequence"/>
</dbReference>